<name>A0A0L6JQ47_9FIRM</name>
<evidence type="ECO:0000256" key="6">
    <source>
        <dbReference type="SAM" id="Phobius"/>
    </source>
</evidence>
<keyword evidence="4 6" id="KW-1133">Transmembrane helix</keyword>
<evidence type="ECO:0000259" key="7">
    <source>
        <dbReference type="Pfam" id="PF02743"/>
    </source>
</evidence>
<keyword evidence="9" id="KW-1185">Reference proteome</keyword>
<evidence type="ECO:0000313" key="9">
    <source>
        <dbReference type="Proteomes" id="UP000036923"/>
    </source>
</evidence>
<dbReference type="GO" id="GO:0005886">
    <property type="term" value="C:plasma membrane"/>
    <property type="evidence" value="ECO:0007669"/>
    <property type="project" value="UniProtKB-SubCell"/>
</dbReference>
<organism evidence="8 9">
    <name type="scientific">Pseudobacteroides cellulosolvens ATCC 35603 = DSM 2933</name>
    <dbReference type="NCBI Taxonomy" id="398512"/>
    <lineage>
        <taxon>Bacteria</taxon>
        <taxon>Bacillati</taxon>
        <taxon>Bacillota</taxon>
        <taxon>Clostridia</taxon>
        <taxon>Eubacteriales</taxon>
        <taxon>Oscillospiraceae</taxon>
        <taxon>Pseudobacteroides</taxon>
    </lineage>
</organism>
<proteinExistence type="predicted"/>
<dbReference type="Pfam" id="PF02743">
    <property type="entry name" value="dCache_1"/>
    <property type="match status" value="1"/>
</dbReference>
<feature type="transmembrane region" description="Helical" evidence="6">
    <location>
        <begin position="288"/>
        <end position="313"/>
    </location>
</feature>
<comment type="subcellular location">
    <subcellularLocation>
        <location evidence="1">Cell membrane</location>
        <topology evidence="1">Multi-pass membrane protein</topology>
    </subcellularLocation>
</comment>
<dbReference type="AlphaFoldDB" id="A0A0L6JQ47"/>
<dbReference type="STRING" id="398512.Bccel_3081"/>
<dbReference type="RefSeq" id="WP_082225147.1">
    <property type="nucleotide sequence ID" value="NZ_LGTC01000001.1"/>
</dbReference>
<keyword evidence="3 6" id="KW-0812">Transmembrane</keyword>
<dbReference type="Gene3D" id="6.10.340.10">
    <property type="match status" value="1"/>
</dbReference>
<dbReference type="Proteomes" id="UP000036923">
    <property type="component" value="Unassembled WGS sequence"/>
</dbReference>
<keyword evidence="2" id="KW-1003">Cell membrane</keyword>
<protein>
    <recommendedName>
        <fullName evidence="7">Cache domain-containing protein</fullName>
    </recommendedName>
</protein>
<evidence type="ECO:0000313" key="8">
    <source>
        <dbReference type="EMBL" id="KNY27810.1"/>
    </source>
</evidence>
<feature type="domain" description="Cache" evidence="7">
    <location>
        <begin position="36"/>
        <end position="272"/>
    </location>
</feature>
<comment type="caution">
    <text evidence="8">The sequence shown here is derived from an EMBL/GenBank/DDBJ whole genome shotgun (WGS) entry which is preliminary data.</text>
</comment>
<evidence type="ECO:0000256" key="1">
    <source>
        <dbReference type="ARBA" id="ARBA00004651"/>
    </source>
</evidence>
<dbReference type="EMBL" id="LGTC01000001">
    <property type="protein sequence ID" value="KNY27810.1"/>
    <property type="molecule type" value="Genomic_DNA"/>
</dbReference>
<evidence type="ECO:0000256" key="3">
    <source>
        <dbReference type="ARBA" id="ARBA00022692"/>
    </source>
</evidence>
<dbReference type="eggNOG" id="COG2972">
    <property type="taxonomic scope" value="Bacteria"/>
</dbReference>
<gene>
    <name evidence="8" type="ORF">Bccel_3081</name>
</gene>
<dbReference type="PATRIC" id="fig|398512.5.peg.3231"/>
<accession>A0A0L6JQ47</accession>
<dbReference type="Gene3D" id="3.30.450.20">
    <property type="entry name" value="PAS domain"/>
    <property type="match status" value="1"/>
</dbReference>
<evidence type="ECO:0000256" key="4">
    <source>
        <dbReference type="ARBA" id="ARBA00022989"/>
    </source>
</evidence>
<feature type="transmembrane region" description="Helical" evidence="6">
    <location>
        <begin position="7"/>
        <end position="26"/>
    </location>
</feature>
<reference evidence="9" key="1">
    <citation type="submission" date="2015-07" db="EMBL/GenBank/DDBJ databases">
        <title>Near-Complete Genome Sequence of the Cellulolytic Bacterium Bacteroides (Pseudobacteroides) cellulosolvens ATCC 35603.</title>
        <authorList>
            <person name="Dassa B."/>
            <person name="Utturkar S.M."/>
            <person name="Klingeman D.M."/>
            <person name="Hurt R.A."/>
            <person name="Keller M."/>
            <person name="Xu J."/>
            <person name="Reddy Y.H.K."/>
            <person name="Borovok I."/>
            <person name="Grinberg I.R."/>
            <person name="Lamed R."/>
            <person name="Zhivin O."/>
            <person name="Bayer E.A."/>
            <person name="Brown S.D."/>
        </authorList>
    </citation>
    <scope>NUCLEOTIDE SEQUENCE [LARGE SCALE GENOMIC DNA]</scope>
    <source>
        <strain evidence="9">DSM 2933</strain>
    </source>
</reference>
<keyword evidence="5 6" id="KW-0472">Membrane</keyword>
<sequence length="351" mass="39871">MRISVRFTLFYCVILIFSILLSNALYQKIYSNTALKKVSDLSVQTLYSVKTSLDLMISNIDNYSKMILSNDDLQLLLRNGNIYSDLRVQGRLGTYLNKLTQEISFISSVYIFDNSGNEYSINNQDDLQFMPSNITNAEWYDLVVRKKGAYILRLNGGNAFGNIPKDNFVSMIRLIRDINSTRTLGVLVINISENAFKDSYASIINNYTTGVTILDENNESIVKLNVLDNSEIKNLMESFIYKDHGYMTKRIKDIEYLVSYLVDNRSNWKIVSLMPAKELSNETAVPGLIGFAIILINSLLMFIGTILTSRIITIPIKKLLKSMKGVQKGEFKEVDIRVGSNEIGQLRMDTT</sequence>
<dbReference type="InterPro" id="IPR033479">
    <property type="entry name" value="dCache_1"/>
</dbReference>
<evidence type="ECO:0000256" key="5">
    <source>
        <dbReference type="ARBA" id="ARBA00023136"/>
    </source>
</evidence>
<evidence type="ECO:0000256" key="2">
    <source>
        <dbReference type="ARBA" id="ARBA00022475"/>
    </source>
</evidence>